<organism evidence="1 2">
    <name type="scientific">Mycolicibacterium mageritense</name>
    <name type="common">Mycobacterium mageritense</name>
    <dbReference type="NCBI Taxonomy" id="53462"/>
    <lineage>
        <taxon>Bacteria</taxon>
        <taxon>Bacillati</taxon>
        <taxon>Actinomycetota</taxon>
        <taxon>Actinomycetes</taxon>
        <taxon>Mycobacteriales</taxon>
        <taxon>Mycobacteriaceae</taxon>
        <taxon>Mycolicibacterium</taxon>
    </lineage>
</organism>
<sequence length="55" mass="5411">MTNVLFLLGVLALALVVGARVATRVCVAQTPDLAGTAVSTTTGCATTGSAGHPKK</sequence>
<proteinExistence type="predicted"/>
<reference evidence="1" key="1">
    <citation type="submission" date="2023-03" db="EMBL/GenBank/DDBJ databases">
        <title>Draft genome sequence of a Mycolicibacterium mageritense strain H4_3_1 isolated from a hybrid biological-inorganic system reactor.</title>
        <authorList>
            <person name="Feng X."/>
            <person name="Kazama D."/>
            <person name="Sato K."/>
            <person name="Kobayashi H."/>
        </authorList>
    </citation>
    <scope>NUCLEOTIDE SEQUENCE</scope>
    <source>
        <strain evidence="1">H4_3_1</strain>
    </source>
</reference>
<dbReference type="Proteomes" id="UP001241092">
    <property type="component" value="Chromosome"/>
</dbReference>
<dbReference type="AlphaFoldDB" id="A0AAI8XSK5"/>
<name>A0AAI8XSK5_MYCME</name>
<evidence type="ECO:0000313" key="1">
    <source>
        <dbReference type="EMBL" id="BDY33205.1"/>
    </source>
</evidence>
<gene>
    <name evidence="1" type="ORF">hbim_07180</name>
</gene>
<accession>A0AAI8XSK5</accession>
<evidence type="ECO:0000313" key="2">
    <source>
        <dbReference type="Proteomes" id="UP001241092"/>
    </source>
</evidence>
<dbReference type="RefSeq" id="WP_286212820.1">
    <property type="nucleotide sequence ID" value="NZ_AP027452.1"/>
</dbReference>
<protein>
    <submittedName>
        <fullName evidence="1">Uncharacterized protein</fullName>
    </submittedName>
</protein>
<dbReference type="EMBL" id="AP027452">
    <property type="protein sequence ID" value="BDY33205.1"/>
    <property type="molecule type" value="Genomic_DNA"/>
</dbReference>